<feature type="domain" description="D-isomer specific 2-hydroxyacid dehydrogenase catalytic" evidence="5">
    <location>
        <begin position="58"/>
        <end position="330"/>
    </location>
</feature>
<dbReference type="InterPro" id="IPR036291">
    <property type="entry name" value="NAD(P)-bd_dom_sf"/>
</dbReference>
<dbReference type="InterPro" id="IPR006139">
    <property type="entry name" value="D-isomer_2_OHA_DH_cat_dom"/>
</dbReference>
<dbReference type="PANTHER" id="PTHR42789">
    <property type="entry name" value="D-ISOMER SPECIFIC 2-HYDROXYACID DEHYDROGENASE FAMILY PROTEIN (AFU_ORTHOLOGUE AFUA_6G10090)"/>
    <property type="match status" value="1"/>
</dbReference>
<dbReference type="GO" id="GO:0047545">
    <property type="term" value="F:(S)-2-hydroxyglutarate dehydrogenase activity"/>
    <property type="evidence" value="ECO:0007669"/>
    <property type="project" value="UniProtKB-ARBA"/>
</dbReference>
<comment type="similarity">
    <text evidence="1 4">Belongs to the D-isomer specific 2-hydroxyacid dehydrogenase family.</text>
</comment>
<dbReference type="EMBL" id="CYXT01000009">
    <property type="protein sequence ID" value="CUM91944.1"/>
    <property type="molecule type" value="Genomic_DNA"/>
</dbReference>
<dbReference type="InterPro" id="IPR050857">
    <property type="entry name" value="D-2-hydroxyacid_DH"/>
</dbReference>
<dbReference type="CDD" id="cd12171">
    <property type="entry name" value="2-Hacid_dh_10"/>
    <property type="match status" value="1"/>
</dbReference>
<dbReference type="FunFam" id="3.40.50.720:FF:000041">
    <property type="entry name" value="D-3-phosphoglycerate dehydrogenase"/>
    <property type="match status" value="1"/>
</dbReference>
<dbReference type="SUPFAM" id="SSF51735">
    <property type="entry name" value="NAD(P)-binding Rossmann-fold domains"/>
    <property type="match status" value="1"/>
</dbReference>
<organism evidence="7 8">
    <name type="scientific">Anaerostipes hadrus</name>
    <dbReference type="NCBI Taxonomy" id="649756"/>
    <lineage>
        <taxon>Bacteria</taxon>
        <taxon>Bacillati</taxon>
        <taxon>Bacillota</taxon>
        <taxon>Clostridia</taxon>
        <taxon>Lachnospirales</taxon>
        <taxon>Lachnospiraceae</taxon>
        <taxon>Anaerostipes</taxon>
    </lineage>
</organism>
<evidence type="ECO:0000256" key="3">
    <source>
        <dbReference type="ARBA" id="ARBA00023027"/>
    </source>
</evidence>
<keyword evidence="3" id="KW-0520">NAD</keyword>
<evidence type="ECO:0000259" key="5">
    <source>
        <dbReference type="Pfam" id="PF00389"/>
    </source>
</evidence>
<dbReference type="RefSeq" id="WP_055258468.1">
    <property type="nucleotide sequence ID" value="NZ_CYXT01000009.1"/>
</dbReference>
<accession>A0A173SMP3</accession>
<evidence type="ECO:0000256" key="1">
    <source>
        <dbReference type="ARBA" id="ARBA00005854"/>
    </source>
</evidence>
<gene>
    <name evidence="7" type="primary">serA_2</name>
    <name evidence="7" type="ORF">ERS852425_01457</name>
</gene>
<evidence type="ECO:0000256" key="4">
    <source>
        <dbReference type="RuleBase" id="RU003719"/>
    </source>
</evidence>
<keyword evidence="2 4" id="KW-0560">Oxidoreductase</keyword>
<evidence type="ECO:0000313" key="7">
    <source>
        <dbReference type="EMBL" id="CUM91944.1"/>
    </source>
</evidence>
<dbReference type="PANTHER" id="PTHR42789:SF1">
    <property type="entry name" value="D-ISOMER SPECIFIC 2-HYDROXYACID DEHYDROGENASE FAMILY PROTEIN (AFU_ORTHOLOGUE AFUA_6G10090)"/>
    <property type="match status" value="1"/>
</dbReference>
<dbReference type="Proteomes" id="UP000095598">
    <property type="component" value="Unassembled WGS sequence"/>
</dbReference>
<evidence type="ECO:0000259" key="6">
    <source>
        <dbReference type="Pfam" id="PF02826"/>
    </source>
</evidence>
<dbReference type="AlphaFoldDB" id="A0A173SMP3"/>
<dbReference type="Gene3D" id="3.40.50.720">
    <property type="entry name" value="NAD(P)-binding Rossmann-like Domain"/>
    <property type="match status" value="2"/>
</dbReference>
<proteinExistence type="inferred from homology"/>
<dbReference type="GO" id="GO:0006564">
    <property type="term" value="P:L-serine biosynthetic process"/>
    <property type="evidence" value="ECO:0007669"/>
    <property type="project" value="UniProtKB-ARBA"/>
</dbReference>
<dbReference type="GO" id="GO:0051287">
    <property type="term" value="F:NAD binding"/>
    <property type="evidence" value="ECO:0007669"/>
    <property type="project" value="InterPro"/>
</dbReference>
<dbReference type="EC" id="1.1.1.95" evidence="7"/>
<feature type="domain" description="D-isomer specific 2-hydroxyacid dehydrogenase NAD-binding" evidence="6">
    <location>
        <begin position="133"/>
        <end position="311"/>
    </location>
</feature>
<evidence type="ECO:0000313" key="8">
    <source>
        <dbReference type="Proteomes" id="UP000095598"/>
    </source>
</evidence>
<dbReference type="Pfam" id="PF00389">
    <property type="entry name" value="2-Hacid_dh"/>
    <property type="match status" value="1"/>
</dbReference>
<dbReference type="SUPFAM" id="SSF52283">
    <property type="entry name" value="Formate/glycerate dehydrogenase catalytic domain-like"/>
    <property type="match status" value="1"/>
</dbReference>
<sequence>MKCVAVGDMMIPSIYFRRELEKSSIIDEFICKSWKENSSKDDFREVIRKIETQGACAFEVEDEITELMKKADVIFVHQCPVSKEVIKEAENLKYILSCRGGVENIDMEAAKEKGVKVINCPAHNAYAVAEYTIGMILNELRNITRSCTALKNGEWREKYQNSETLTELRSQTIGIIGFGTIGRLVIERLKGFHPTILVHDPFADEDKIREEGCKPVTKEELTKRSDVITIHARIKAGGPPIIGKEEFNQMKETAYLINTARAVAVDMKELYHALSEHKIMGAAIDVFPTEPVSKDEPLLKLDNITVTNHQGGATVESYVKAPEMVLDMLKHSLE</sequence>
<dbReference type="InterPro" id="IPR006140">
    <property type="entry name" value="D-isomer_DH_NAD-bd"/>
</dbReference>
<reference evidence="7 8" key="1">
    <citation type="submission" date="2015-09" db="EMBL/GenBank/DDBJ databases">
        <authorList>
            <consortium name="Pathogen Informatics"/>
        </authorList>
    </citation>
    <scope>NUCLEOTIDE SEQUENCE [LARGE SCALE GENOMIC DNA]</scope>
    <source>
        <strain evidence="7 8">2789STDY5608868</strain>
    </source>
</reference>
<evidence type="ECO:0000256" key="2">
    <source>
        <dbReference type="ARBA" id="ARBA00023002"/>
    </source>
</evidence>
<protein>
    <submittedName>
        <fullName evidence="7">D-3-phosphoglycerate dehydrogenase</fullName>
        <ecNumber evidence="7">1.1.1.95</ecNumber>
    </submittedName>
</protein>
<name>A0A173SMP3_ANAHA</name>
<dbReference type="Pfam" id="PF02826">
    <property type="entry name" value="2-Hacid_dh_C"/>
    <property type="match status" value="1"/>
</dbReference>
<dbReference type="GO" id="GO:0004617">
    <property type="term" value="F:phosphoglycerate dehydrogenase activity"/>
    <property type="evidence" value="ECO:0007669"/>
    <property type="project" value="UniProtKB-EC"/>
</dbReference>